<dbReference type="SUPFAM" id="SSF48008">
    <property type="entry name" value="GntR ligand-binding domain-like"/>
    <property type="match status" value="1"/>
</dbReference>
<organism evidence="5 6">
    <name type="scientific">Mycobacterium ulcerans str. Harvey</name>
    <dbReference type="NCBI Taxonomy" id="1299332"/>
    <lineage>
        <taxon>Bacteria</taxon>
        <taxon>Bacillati</taxon>
        <taxon>Actinomycetota</taxon>
        <taxon>Actinomycetes</taxon>
        <taxon>Mycobacteriales</taxon>
        <taxon>Mycobacteriaceae</taxon>
        <taxon>Mycobacterium</taxon>
        <taxon>Mycobacterium ulcerans group</taxon>
    </lineage>
</organism>
<keyword evidence="2" id="KW-0238">DNA-binding</keyword>
<sequence length="243" mass="26097">MREALFALRAEGLVAQQPHRGFVVLPLTKRDLADVAYVQAHVGGELAARAAINIGAAQLAELQQIQAQLEEAYAADDDERTVRLNHEFHRAINLAADSPRLSQLMSQITRYQPESVFPGIEHWPARAVKDHGQVLVALKKHDDKAARTAMSEHLASSAVPLIDHLIARGVVAESAPSGSAAERARGASARCWLGPWAGREGHPSRARPAGCCPGVVFAGSGRISAPSLVRSVVARVRRGIRCV</sequence>
<evidence type="ECO:0000313" key="6">
    <source>
        <dbReference type="Proteomes" id="UP000020681"/>
    </source>
</evidence>
<dbReference type="InterPro" id="IPR011711">
    <property type="entry name" value="GntR_C"/>
</dbReference>
<dbReference type="EMBL" id="JAOL01000165">
    <property type="protein sequence ID" value="EUA87197.1"/>
    <property type="molecule type" value="Genomic_DNA"/>
</dbReference>
<name>A0ABN0QRA7_MYCUL</name>
<dbReference type="Gene3D" id="1.20.120.530">
    <property type="entry name" value="GntR ligand-binding domain-like"/>
    <property type="match status" value="1"/>
</dbReference>
<dbReference type="PANTHER" id="PTHR43537:SF24">
    <property type="entry name" value="GLUCONATE OPERON TRANSCRIPTIONAL REPRESSOR"/>
    <property type="match status" value="1"/>
</dbReference>
<dbReference type="InterPro" id="IPR008920">
    <property type="entry name" value="TF_FadR/GntR_C"/>
</dbReference>
<evidence type="ECO:0000313" key="5">
    <source>
        <dbReference type="EMBL" id="EUA87197.1"/>
    </source>
</evidence>
<reference evidence="5 6" key="1">
    <citation type="submission" date="2014-01" db="EMBL/GenBank/DDBJ databases">
        <authorList>
            <person name="Dobos K."/>
            <person name="Lenaerts A."/>
            <person name="Ordway D."/>
            <person name="DeGroote M.A."/>
            <person name="Parker T."/>
            <person name="Sizemore C."/>
            <person name="Tallon L.J."/>
            <person name="Sadzewicz L.K."/>
            <person name="Sengamalay N."/>
            <person name="Fraser C.M."/>
            <person name="Hine E."/>
            <person name="Shefchek K.A."/>
            <person name="Das S.P."/>
            <person name="Tettelin H."/>
        </authorList>
    </citation>
    <scope>NUCLEOTIDE SEQUENCE [LARGE SCALE GENOMIC DNA]</scope>
    <source>
        <strain evidence="5 6">Harvey</strain>
    </source>
</reference>
<dbReference type="Proteomes" id="UP000020681">
    <property type="component" value="Unassembled WGS sequence"/>
</dbReference>
<keyword evidence="6" id="KW-1185">Reference proteome</keyword>
<evidence type="ECO:0000256" key="3">
    <source>
        <dbReference type="ARBA" id="ARBA00023163"/>
    </source>
</evidence>
<keyword evidence="3" id="KW-0804">Transcription</keyword>
<feature type="domain" description="GntR C-terminal" evidence="4">
    <location>
        <begin position="34"/>
        <end position="156"/>
    </location>
</feature>
<evidence type="ECO:0000259" key="4">
    <source>
        <dbReference type="SMART" id="SM00895"/>
    </source>
</evidence>
<accession>A0ABN0QRA7</accession>
<proteinExistence type="predicted"/>
<dbReference type="SMART" id="SM00895">
    <property type="entry name" value="FCD"/>
    <property type="match status" value="1"/>
</dbReference>
<evidence type="ECO:0000256" key="2">
    <source>
        <dbReference type="ARBA" id="ARBA00023125"/>
    </source>
</evidence>
<keyword evidence="1" id="KW-0805">Transcription regulation</keyword>
<protein>
    <submittedName>
        <fullName evidence="5">FCD domain protein</fullName>
    </submittedName>
</protein>
<dbReference type="Pfam" id="PF07729">
    <property type="entry name" value="FCD"/>
    <property type="match status" value="1"/>
</dbReference>
<comment type="caution">
    <text evidence="5">The sequence shown here is derived from an EMBL/GenBank/DDBJ whole genome shotgun (WGS) entry which is preliminary data.</text>
</comment>
<evidence type="ECO:0000256" key="1">
    <source>
        <dbReference type="ARBA" id="ARBA00023015"/>
    </source>
</evidence>
<dbReference type="PANTHER" id="PTHR43537">
    <property type="entry name" value="TRANSCRIPTIONAL REGULATOR, GNTR FAMILY"/>
    <property type="match status" value="1"/>
</dbReference>
<gene>
    <name evidence="5" type="ORF">I551_6316</name>
</gene>